<dbReference type="GO" id="GO:0034257">
    <property type="term" value="F:nicotinamide riboside transmembrane transporter activity"/>
    <property type="evidence" value="ECO:0007669"/>
    <property type="project" value="TreeGrafter"/>
</dbReference>
<dbReference type="PANTHER" id="PTHR10332">
    <property type="entry name" value="EQUILIBRATIVE NUCLEOSIDE TRANSPORTER"/>
    <property type="match status" value="1"/>
</dbReference>
<feature type="transmembrane region" description="Helical" evidence="7">
    <location>
        <begin position="57"/>
        <end position="79"/>
    </location>
</feature>
<keyword evidence="5 7" id="KW-1133">Transmembrane helix</keyword>
<dbReference type="STRING" id="5539.A0A3E2HCM1"/>
<dbReference type="Pfam" id="PF01733">
    <property type="entry name" value="Nucleoside_tran"/>
    <property type="match status" value="1"/>
</dbReference>
<feature type="transmembrane region" description="Helical" evidence="7">
    <location>
        <begin position="372"/>
        <end position="391"/>
    </location>
</feature>
<dbReference type="InterPro" id="IPR002259">
    <property type="entry name" value="Eqnu_transpt"/>
</dbReference>
<feature type="transmembrane region" description="Helical" evidence="7">
    <location>
        <begin position="152"/>
        <end position="172"/>
    </location>
</feature>
<protein>
    <submittedName>
        <fullName evidence="8">Uncharacterized protein</fullName>
    </submittedName>
</protein>
<dbReference type="Proteomes" id="UP000258309">
    <property type="component" value="Unassembled WGS sequence"/>
</dbReference>
<evidence type="ECO:0000256" key="7">
    <source>
        <dbReference type="SAM" id="Phobius"/>
    </source>
</evidence>
<evidence type="ECO:0000256" key="3">
    <source>
        <dbReference type="ARBA" id="ARBA00022448"/>
    </source>
</evidence>
<keyword evidence="3" id="KW-0813">Transport</keyword>
<dbReference type="PANTHER" id="PTHR10332:SF88">
    <property type="entry name" value="EQUILIBRATIVE NUCLEOSIDE TRANSPORTER 1, ISOFORM A"/>
    <property type="match status" value="1"/>
</dbReference>
<evidence type="ECO:0000256" key="2">
    <source>
        <dbReference type="ARBA" id="ARBA00007965"/>
    </source>
</evidence>
<proteinExistence type="inferred from homology"/>
<sequence length="467" mass="51490">MVTSAMDRMRALFRKSDAEQSYEPLENGSMEDDGLISSVSEVVHQDGEPFSWFEYSVFLLLGIAMLWAWNMFLAAAPYFQSRFQDSDAILSRFQSAILSVSTITSLTSILVLANMQSKASYLKRIMHSLELNVVVFGLLALSAFTFRDISPGIYLGFLLLMVFLTSVAAALCQNGTFAFAASFGRAEYIQAIMTGQGIAGVLPAIAQIVTVLAFPEPNAWDGSDDDTDALDSKKDGSTAAFIYFLTASIISVLTLLAVIPLIKRHNRLIESRMMSSTTSIEEAERANRKVVGLWAMFKKLHWLAGAVFLCFTITMFFPVFTQKIVSVIPSEDAPRLFQPQTFIPLGFLLWNIGDLSGRLLTIFPFSLSHKPIFLFVFSIARVVFLPMYRLCNIENHGALINSDAFYLIVVQLGFGLTNGWLGSSCMMTAPEWVEDGEREAAGAFMVLMLVAGLTSGSFLSFTVADVS</sequence>
<name>A0A3E2HCM1_SCYLI</name>
<gene>
    <name evidence="8" type="ORF">B7463_g5260</name>
</gene>
<evidence type="ECO:0000256" key="1">
    <source>
        <dbReference type="ARBA" id="ARBA00004141"/>
    </source>
</evidence>
<dbReference type="PIRSF" id="PIRSF016379">
    <property type="entry name" value="ENT"/>
    <property type="match status" value="1"/>
</dbReference>
<dbReference type="GO" id="GO:0000329">
    <property type="term" value="C:fungal-type vacuole membrane"/>
    <property type="evidence" value="ECO:0007669"/>
    <property type="project" value="TreeGrafter"/>
</dbReference>
<reference evidence="8 9" key="1">
    <citation type="submission" date="2018-05" db="EMBL/GenBank/DDBJ databases">
        <title>Draft genome sequence of Scytalidium lignicola DSM 105466, a ubiquitous saprotrophic fungus.</title>
        <authorList>
            <person name="Buettner E."/>
            <person name="Gebauer A.M."/>
            <person name="Hofrichter M."/>
            <person name="Liers C."/>
            <person name="Kellner H."/>
        </authorList>
    </citation>
    <scope>NUCLEOTIDE SEQUENCE [LARGE SCALE GENOMIC DNA]</scope>
    <source>
        <strain evidence="8 9">DSM 105466</strain>
    </source>
</reference>
<feature type="transmembrane region" description="Helical" evidence="7">
    <location>
        <begin position="441"/>
        <end position="464"/>
    </location>
</feature>
<dbReference type="OMA" id="GSPWTTK"/>
<keyword evidence="6 7" id="KW-0472">Membrane</keyword>
<feature type="transmembrane region" description="Helical" evidence="7">
    <location>
        <begin position="300"/>
        <end position="320"/>
    </location>
</feature>
<dbReference type="PRINTS" id="PR01130">
    <property type="entry name" value="DERENTRNSPRT"/>
</dbReference>
<dbReference type="SUPFAM" id="SSF103473">
    <property type="entry name" value="MFS general substrate transporter"/>
    <property type="match status" value="1"/>
</dbReference>
<feature type="transmembrane region" description="Helical" evidence="7">
    <location>
        <begin position="91"/>
        <end position="113"/>
    </location>
</feature>
<dbReference type="GO" id="GO:0005886">
    <property type="term" value="C:plasma membrane"/>
    <property type="evidence" value="ECO:0007669"/>
    <property type="project" value="TreeGrafter"/>
</dbReference>
<keyword evidence="9" id="KW-1185">Reference proteome</keyword>
<evidence type="ECO:0000313" key="9">
    <source>
        <dbReference type="Proteomes" id="UP000258309"/>
    </source>
</evidence>
<dbReference type="AlphaFoldDB" id="A0A3E2HCM1"/>
<dbReference type="GO" id="GO:0015205">
    <property type="term" value="F:nucleobase transmembrane transporter activity"/>
    <property type="evidence" value="ECO:0007669"/>
    <property type="project" value="TreeGrafter"/>
</dbReference>
<feature type="non-terminal residue" evidence="8">
    <location>
        <position position="467"/>
    </location>
</feature>
<comment type="caution">
    <text evidence="8">The sequence shown here is derived from an EMBL/GenBank/DDBJ whole genome shotgun (WGS) entry which is preliminary data.</text>
</comment>
<evidence type="ECO:0000313" key="8">
    <source>
        <dbReference type="EMBL" id="RFU31097.1"/>
    </source>
</evidence>
<feature type="transmembrane region" description="Helical" evidence="7">
    <location>
        <begin position="403"/>
        <end position="421"/>
    </location>
</feature>
<feature type="transmembrane region" description="Helical" evidence="7">
    <location>
        <begin position="240"/>
        <end position="262"/>
    </location>
</feature>
<comment type="subcellular location">
    <subcellularLocation>
        <location evidence="1">Membrane</location>
        <topology evidence="1">Multi-pass membrane protein</topology>
    </subcellularLocation>
</comment>
<comment type="similarity">
    <text evidence="2">Belongs to the SLC29A/ENT transporter (TC 2.A.57) family.</text>
</comment>
<feature type="non-terminal residue" evidence="8">
    <location>
        <position position="1"/>
    </location>
</feature>
<evidence type="ECO:0000256" key="5">
    <source>
        <dbReference type="ARBA" id="ARBA00022989"/>
    </source>
</evidence>
<evidence type="ECO:0000256" key="4">
    <source>
        <dbReference type="ARBA" id="ARBA00022692"/>
    </source>
</evidence>
<accession>A0A3E2HCM1</accession>
<dbReference type="OrthoDB" id="46396at2759"/>
<organism evidence="8 9">
    <name type="scientific">Scytalidium lignicola</name>
    <name type="common">Hyphomycete</name>
    <dbReference type="NCBI Taxonomy" id="5539"/>
    <lineage>
        <taxon>Eukaryota</taxon>
        <taxon>Fungi</taxon>
        <taxon>Dikarya</taxon>
        <taxon>Ascomycota</taxon>
        <taxon>Pezizomycotina</taxon>
        <taxon>Leotiomycetes</taxon>
        <taxon>Leotiomycetes incertae sedis</taxon>
        <taxon>Scytalidium</taxon>
    </lineage>
</organism>
<evidence type="ECO:0000256" key="6">
    <source>
        <dbReference type="ARBA" id="ARBA00023136"/>
    </source>
</evidence>
<dbReference type="InterPro" id="IPR036259">
    <property type="entry name" value="MFS_trans_sf"/>
</dbReference>
<dbReference type="EMBL" id="NCSJ02000084">
    <property type="protein sequence ID" value="RFU31097.1"/>
    <property type="molecule type" value="Genomic_DNA"/>
</dbReference>
<feature type="transmembrane region" description="Helical" evidence="7">
    <location>
        <begin position="125"/>
        <end position="146"/>
    </location>
</feature>
<keyword evidence="4 7" id="KW-0812">Transmembrane</keyword>
<feature type="transmembrane region" description="Helical" evidence="7">
    <location>
        <begin position="193"/>
        <end position="214"/>
    </location>
</feature>